<dbReference type="PANTHER" id="PTHR36205:SF2">
    <property type="entry name" value="MAJOR FACILITATOR SUPERFAMILY TRANSPORTER"/>
    <property type="match status" value="1"/>
</dbReference>
<comment type="caution">
    <text evidence="2">The sequence shown here is derived from an EMBL/GenBank/DDBJ whole genome shotgun (WGS) entry which is preliminary data.</text>
</comment>
<evidence type="ECO:0000313" key="2">
    <source>
        <dbReference type="EMBL" id="KAH0968067.1"/>
    </source>
</evidence>
<dbReference type="PANTHER" id="PTHR36205">
    <property type="entry name" value="CHROMOSOME 19, WHOLE GENOME SHOTGUN SEQUENCE"/>
    <property type="match status" value="1"/>
</dbReference>
<dbReference type="Pfam" id="PF11885">
    <property type="entry name" value="DUF3405"/>
    <property type="match status" value="1"/>
</dbReference>
<proteinExistence type="predicted"/>
<dbReference type="RefSeq" id="XP_044725580.1">
    <property type="nucleotide sequence ID" value="XM_044859180.1"/>
</dbReference>
<keyword evidence="1" id="KW-0812">Transmembrane</keyword>
<dbReference type="Proteomes" id="UP000824596">
    <property type="component" value="Unassembled WGS sequence"/>
</dbReference>
<dbReference type="EMBL" id="JAIZPD010000001">
    <property type="protein sequence ID" value="KAH0968067.1"/>
    <property type="molecule type" value="Genomic_DNA"/>
</dbReference>
<evidence type="ECO:0000256" key="1">
    <source>
        <dbReference type="SAM" id="Phobius"/>
    </source>
</evidence>
<keyword evidence="1" id="KW-0472">Membrane</keyword>
<dbReference type="InterPro" id="IPR021822">
    <property type="entry name" value="DUF3405"/>
</dbReference>
<keyword evidence="1" id="KW-1133">Transmembrane helix</keyword>
<keyword evidence="3" id="KW-1185">Reference proteome</keyword>
<reference evidence="2" key="1">
    <citation type="submission" date="2021-09" db="EMBL/GenBank/DDBJ databases">
        <title>A high-quality genome of the endoparasitic fungus Hirsutella rhossiliensis with a comparison of Hirsutella genomes reveals transposable elements contributing to genome size variation.</title>
        <authorList>
            <person name="Lin R."/>
            <person name="Jiao Y."/>
            <person name="Sun X."/>
            <person name="Ling J."/>
            <person name="Xie B."/>
            <person name="Cheng X."/>
        </authorList>
    </citation>
    <scope>NUCLEOTIDE SEQUENCE</scope>
    <source>
        <strain evidence="2">HR02</strain>
    </source>
</reference>
<name>A0A9P8NBE4_9HYPO</name>
<organism evidence="2 3">
    <name type="scientific">Hirsutella rhossiliensis</name>
    <dbReference type="NCBI Taxonomy" id="111463"/>
    <lineage>
        <taxon>Eukaryota</taxon>
        <taxon>Fungi</taxon>
        <taxon>Dikarya</taxon>
        <taxon>Ascomycota</taxon>
        <taxon>Pezizomycotina</taxon>
        <taxon>Sordariomycetes</taxon>
        <taxon>Hypocreomycetidae</taxon>
        <taxon>Hypocreales</taxon>
        <taxon>Ophiocordycipitaceae</taxon>
        <taxon>Hirsutella</taxon>
    </lineage>
</organism>
<evidence type="ECO:0000313" key="3">
    <source>
        <dbReference type="Proteomes" id="UP000824596"/>
    </source>
</evidence>
<dbReference type="AlphaFoldDB" id="A0A9P8NBE4"/>
<sequence length="618" mass="70335">MIQARLKHHRLSLQRLVPLRLRYIFLPALLWCLIGSLFFCSRHPRLVALVATHRQLFFGAAVDAPPVHRMPLAAARDPLPPRIACFGPRDRLLSDSPDDDLHHSDLRGVEYPLPFLGSQRELGIASTWMTADGRYGPYGFGQDSPNYRRSKVDWQRLDWGLLQDSCMWRNAARFPRVAPSVLFNRSPRFTWRNQTSLSSPTMAWHNFNATRRTALVLRAYANYDYKPEDLWNIRSLAVEAALRTGGEYALVLLVHVQDRERNIFQSKANYDAAFDAAAIPPELQSVAVLWDDHLLESWYAAVGEHRTMWAVNQPLQLFALHYPEFDHYWQLELDQRFMGDAGEYLDAVSSFARNEPRKQALERATYAFNEDIYGTYQNFTDRVNVANKGMSRAWGPVKIPDIQPIGPEPPVALPDDDDFAWGVGEEADVVVTSFCADVMQTGWTFRGYIEGFRLGDQTPRWFCPPAIMRASRALLLAVHQAQHDKGLSLPSEAVLPTWALWHGLKLSYPPQPAYMRPHEAHLEDFGDDWTRDAAHRLNTTVTPWFGNATEDSPDGLSHGDPQRYADRGLSWWWTAEYPRTIVDAWLAGDAANGKMPGMLAVRNGEVYAPNMAMHPVKS</sequence>
<feature type="transmembrane region" description="Helical" evidence="1">
    <location>
        <begin position="21"/>
        <end position="39"/>
    </location>
</feature>
<dbReference type="GeneID" id="68349838"/>
<dbReference type="OrthoDB" id="3353407at2759"/>
<protein>
    <submittedName>
        <fullName evidence="2">Biotin synthase-like protein</fullName>
    </submittedName>
</protein>
<accession>A0A9P8NBE4</accession>
<gene>
    <name evidence="2" type="ORF">HRG_00709</name>
</gene>